<name>D4DL88_TRIVH</name>
<evidence type="ECO:0000313" key="3">
    <source>
        <dbReference type="Proteomes" id="UP000008383"/>
    </source>
</evidence>
<gene>
    <name evidence="2" type="ORF">TRV_07962</name>
</gene>
<dbReference type="HOGENOM" id="CLU_1190626_0_0_1"/>
<reference evidence="3" key="1">
    <citation type="journal article" date="2011" name="Genome Biol.">
        <title>Comparative and functional genomics provide insights into the pathogenicity of dermatophytic fungi.</title>
        <authorList>
            <person name="Burmester A."/>
            <person name="Shelest E."/>
            <person name="Gloeckner G."/>
            <person name="Heddergott C."/>
            <person name="Schindler S."/>
            <person name="Staib P."/>
            <person name="Heidel A."/>
            <person name="Felder M."/>
            <person name="Petzold A."/>
            <person name="Szafranski K."/>
            <person name="Feuermann M."/>
            <person name="Pedruzzi I."/>
            <person name="Priebe S."/>
            <person name="Groth M."/>
            <person name="Winkler R."/>
            <person name="Li W."/>
            <person name="Kniemeyer O."/>
            <person name="Schroeckh V."/>
            <person name="Hertweck C."/>
            <person name="Hube B."/>
            <person name="White T.C."/>
            <person name="Platzer M."/>
            <person name="Guthke R."/>
            <person name="Heitman J."/>
            <person name="Woestemeyer J."/>
            <person name="Zipfel P.F."/>
            <person name="Monod M."/>
            <person name="Brakhage A.A."/>
        </authorList>
    </citation>
    <scope>NUCLEOTIDE SEQUENCE [LARGE SCALE GENOMIC DNA]</scope>
    <source>
        <strain evidence="3">HKI 0517</strain>
    </source>
</reference>
<organism evidence="2 3">
    <name type="scientific">Trichophyton verrucosum (strain HKI 0517)</name>
    <dbReference type="NCBI Taxonomy" id="663202"/>
    <lineage>
        <taxon>Eukaryota</taxon>
        <taxon>Fungi</taxon>
        <taxon>Dikarya</taxon>
        <taxon>Ascomycota</taxon>
        <taxon>Pezizomycotina</taxon>
        <taxon>Eurotiomycetes</taxon>
        <taxon>Eurotiomycetidae</taxon>
        <taxon>Onygenales</taxon>
        <taxon>Arthrodermataceae</taxon>
        <taxon>Trichophyton</taxon>
    </lineage>
</organism>
<dbReference type="GeneID" id="9579166"/>
<comment type="caution">
    <text evidence="2">The sequence shown here is derived from an EMBL/GenBank/DDBJ whole genome shotgun (WGS) entry which is preliminary data.</text>
</comment>
<dbReference type="Proteomes" id="UP000008383">
    <property type="component" value="Unassembled WGS sequence"/>
</dbReference>
<dbReference type="EMBL" id="ACYE01000495">
    <property type="protein sequence ID" value="EFE37393.1"/>
    <property type="molecule type" value="Genomic_DNA"/>
</dbReference>
<evidence type="ECO:0000256" key="1">
    <source>
        <dbReference type="SAM" id="MobiDB-lite"/>
    </source>
</evidence>
<sequence>MVTIREPARAHHVYPNGGRISGRQASSPKQTTLEYAALVRAFTTRMRRNIGTLVMEYPYARNTYWQITAKDEPLRENREPVAAQADANTPAAEEWAIPTSQREEGTPQQPTSGLEILATTQSQETVMVTENVTDVETTEPAPAEATPAQQPIYALEDMHGEFDIPDADEGLANLANVTVYWPNDPGTVGSAPTSMATNTQTARGNIYKACRCPEHQEIYDNWPARHADLTIAH</sequence>
<keyword evidence="3" id="KW-1185">Reference proteome</keyword>
<proteinExistence type="predicted"/>
<feature type="region of interest" description="Disordered" evidence="1">
    <location>
        <begin position="1"/>
        <end position="28"/>
    </location>
</feature>
<dbReference type="RefSeq" id="XP_003018038.1">
    <property type="nucleotide sequence ID" value="XM_003017992.1"/>
</dbReference>
<evidence type="ECO:0000313" key="2">
    <source>
        <dbReference type="EMBL" id="EFE37393.1"/>
    </source>
</evidence>
<protein>
    <submittedName>
        <fullName evidence="2">Uncharacterized protein</fullName>
    </submittedName>
</protein>
<dbReference type="KEGG" id="tve:TRV_07962"/>
<accession>D4DL88</accession>
<dbReference type="AlphaFoldDB" id="D4DL88"/>